<gene>
    <name evidence="6" type="ORF">ACFFFR_03810</name>
</gene>
<evidence type="ECO:0000256" key="4">
    <source>
        <dbReference type="ARBA" id="ARBA00023136"/>
    </source>
</evidence>
<keyword evidence="3 5" id="KW-1133">Transmembrane helix</keyword>
<feature type="transmembrane region" description="Helical" evidence="5">
    <location>
        <begin position="49"/>
        <end position="67"/>
    </location>
</feature>
<reference evidence="6 7" key="1">
    <citation type="submission" date="2024-09" db="EMBL/GenBank/DDBJ databases">
        <authorList>
            <person name="Sun Q."/>
            <person name="Mori K."/>
        </authorList>
    </citation>
    <scope>NUCLEOTIDE SEQUENCE [LARGE SCALE GENOMIC DNA]</scope>
    <source>
        <strain evidence="6 7">NCAIM B.02604</strain>
    </source>
</reference>
<keyword evidence="2 5" id="KW-0812">Transmembrane</keyword>
<keyword evidence="7" id="KW-1185">Reference proteome</keyword>
<accession>A0ABV6P8Q9</accession>
<feature type="transmembrane region" description="Helical" evidence="5">
    <location>
        <begin position="162"/>
        <end position="186"/>
    </location>
</feature>
<evidence type="ECO:0000256" key="2">
    <source>
        <dbReference type="ARBA" id="ARBA00022692"/>
    </source>
</evidence>
<protein>
    <submittedName>
        <fullName evidence="6">DMT family transporter</fullName>
    </submittedName>
</protein>
<name>A0ABV6P8Q9_9MICC</name>
<keyword evidence="4 5" id="KW-0472">Membrane</keyword>
<proteinExistence type="predicted"/>
<sequence length="299" mass="32091">MLLPILAAVGSAIALAIGTHQQAKAARLNAAEISLRRRGWLVLLTQPRWLIGLLIQLVAIALSVWALSRAPLTIVQPIGALSLVVTTLLNSWDQKMKLPAATWWGSTLAVAGSLGFVFVAIGAVHQDQVVTVTQETKTIVTALALAVFSLALYLVYRKNPHALLLVVISGILYGFVAVLIRVLMLRVDFGAPDWWQKLPWLLILTLLVTAGFGWFLVQQAYLHGPPDLVIAGLTVIDPMVGVLIGIILLNELKVTTLSMAHVGMVVLAAVAIVGVFVLAKSHPQMARVAPVGNKETQAK</sequence>
<dbReference type="PANTHER" id="PTHR40761:SF1">
    <property type="entry name" value="CONSERVED INTEGRAL MEMBRANE ALANINE VALINE AND LEUCINE RICH PROTEIN-RELATED"/>
    <property type="match status" value="1"/>
</dbReference>
<feature type="transmembrane region" description="Helical" evidence="5">
    <location>
        <begin position="229"/>
        <end position="249"/>
    </location>
</feature>
<dbReference type="PANTHER" id="PTHR40761">
    <property type="entry name" value="CONSERVED INTEGRAL MEMBRANE ALANINE VALINE AND LEUCINE RICH PROTEIN-RELATED"/>
    <property type="match status" value="1"/>
</dbReference>
<dbReference type="EMBL" id="JBHLUB010000004">
    <property type="protein sequence ID" value="MFC0581518.1"/>
    <property type="molecule type" value="Genomic_DNA"/>
</dbReference>
<comment type="caution">
    <text evidence="6">The sequence shown here is derived from an EMBL/GenBank/DDBJ whole genome shotgun (WGS) entry which is preliminary data.</text>
</comment>
<feature type="transmembrane region" description="Helical" evidence="5">
    <location>
        <begin position="104"/>
        <end position="124"/>
    </location>
</feature>
<dbReference type="Pfam" id="PF05653">
    <property type="entry name" value="Mg_trans_NIPA"/>
    <property type="match status" value="1"/>
</dbReference>
<feature type="transmembrane region" description="Helical" evidence="5">
    <location>
        <begin position="198"/>
        <end position="217"/>
    </location>
</feature>
<evidence type="ECO:0000313" key="6">
    <source>
        <dbReference type="EMBL" id="MFC0581518.1"/>
    </source>
</evidence>
<dbReference type="RefSeq" id="WP_377458201.1">
    <property type="nucleotide sequence ID" value="NZ_JBHLUB010000004.1"/>
</dbReference>
<dbReference type="InterPro" id="IPR008521">
    <property type="entry name" value="Mg_trans_NIPA"/>
</dbReference>
<dbReference type="Proteomes" id="UP001589862">
    <property type="component" value="Unassembled WGS sequence"/>
</dbReference>
<evidence type="ECO:0000313" key="7">
    <source>
        <dbReference type="Proteomes" id="UP001589862"/>
    </source>
</evidence>
<evidence type="ECO:0000256" key="3">
    <source>
        <dbReference type="ARBA" id="ARBA00022989"/>
    </source>
</evidence>
<feature type="transmembrane region" description="Helical" evidence="5">
    <location>
        <begin position="261"/>
        <end position="279"/>
    </location>
</feature>
<dbReference type="SUPFAM" id="SSF103481">
    <property type="entry name" value="Multidrug resistance efflux transporter EmrE"/>
    <property type="match status" value="1"/>
</dbReference>
<evidence type="ECO:0000256" key="1">
    <source>
        <dbReference type="ARBA" id="ARBA00004141"/>
    </source>
</evidence>
<dbReference type="InterPro" id="IPR037185">
    <property type="entry name" value="EmrE-like"/>
</dbReference>
<feature type="transmembrane region" description="Helical" evidence="5">
    <location>
        <begin position="136"/>
        <end position="156"/>
    </location>
</feature>
<feature type="transmembrane region" description="Helical" evidence="5">
    <location>
        <begin position="74"/>
        <end position="92"/>
    </location>
</feature>
<organism evidence="6 7">
    <name type="scientific">Micrococcoides hystricis</name>
    <dbReference type="NCBI Taxonomy" id="1572761"/>
    <lineage>
        <taxon>Bacteria</taxon>
        <taxon>Bacillati</taxon>
        <taxon>Actinomycetota</taxon>
        <taxon>Actinomycetes</taxon>
        <taxon>Micrococcales</taxon>
        <taxon>Micrococcaceae</taxon>
        <taxon>Micrococcoides</taxon>
    </lineage>
</organism>
<comment type="subcellular location">
    <subcellularLocation>
        <location evidence="1">Membrane</location>
        <topology evidence="1">Multi-pass membrane protein</topology>
    </subcellularLocation>
</comment>
<evidence type="ECO:0000256" key="5">
    <source>
        <dbReference type="SAM" id="Phobius"/>
    </source>
</evidence>